<protein>
    <submittedName>
        <fullName evidence="2">Uncharacterized protein</fullName>
    </submittedName>
</protein>
<dbReference type="EMBL" id="KQ422804">
    <property type="protein sequence ID" value="KOF74180.1"/>
    <property type="molecule type" value="Genomic_DNA"/>
</dbReference>
<keyword evidence="1" id="KW-0175">Coiled coil</keyword>
<name>A0A0L8GCD6_OCTBM</name>
<evidence type="ECO:0000313" key="2">
    <source>
        <dbReference type="EMBL" id="KOF74180.1"/>
    </source>
</evidence>
<reference evidence="2" key="1">
    <citation type="submission" date="2015-07" db="EMBL/GenBank/DDBJ databases">
        <title>MeaNS - Measles Nucleotide Surveillance Program.</title>
        <authorList>
            <person name="Tran T."/>
            <person name="Druce J."/>
        </authorList>
    </citation>
    <scope>NUCLEOTIDE SEQUENCE</scope>
    <source>
        <strain evidence="2">UCB-OBI-ISO-001</strain>
        <tissue evidence="2">Gonad</tissue>
    </source>
</reference>
<dbReference type="AlphaFoldDB" id="A0A0L8GCD6"/>
<feature type="coiled-coil region" evidence="1">
    <location>
        <begin position="56"/>
        <end position="83"/>
    </location>
</feature>
<accession>A0A0L8GCD6</accession>
<evidence type="ECO:0000256" key="1">
    <source>
        <dbReference type="SAM" id="Coils"/>
    </source>
</evidence>
<organism evidence="2">
    <name type="scientific">Octopus bimaculoides</name>
    <name type="common">California two-spotted octopus</name>
    <dbReference type="NCBI Taxonomy" id="37653"/>
    <lineage>
        <taxon>Eukaryota</taxon>
        <taxon>Metazoa</taxon>
        <taxon>Spiralia</taxon>
        <taxon>Lophotrochozoa</taxon>
        <taxon>Mollusca</taxon>
        <taxon>Cephalopoda</taxon>
        <taxon>Coleoidea</taxon>
        <taxon>Octopodiformes</taxon>
        <taxon>Octopoda</taxon>
        <taxon>Incirrata</taxon>
        <taxon>Octopodidae</taxon>
        <taxon>Octopus</taxon>
    </lineage>
</organism>
<proteinExistence type="predicted"/>
<gene>
    <name evidence="2" type="ORF">OCBIM_22036603mg</name>
</gene>
<sequence length="124" mass="14926">MKMLANYINRGIRHKINLLARLECQACKLTQIRCLLKEIDRIGCQEARKRLKSEKRELLRRKISKAKKTITCLKEEKKSYIQNTKQLRRHNRTTRAMVSYLLKKMREVCRQSSYKIKILNKYSL</sequence>